<dbReference type="PANTHER" id="PTHR46268">
    <property type="entry name" value="STRESS RESPONSE PROTEIN NHAX"/>
    <property type="match status" value="1"/>
</dbReference>
<dbReference type="PANTHER" id="PTHR46268:SF6">
    <property type="entry name" value="UNIVERSAL STRESS PROTEIN UP12"/>
    <property type="match status" value="1"/>
</dbReference>
<protein>
    <submittedName>
        <fullName evidence="3">Universal stress protein</fullName>
    </submittedName>
</protein>
<sequence>MSRPVPAPADPVVVGVDDGLLRRRVLDRAVAEARRRAAPLHLVHTHGPETPLAPWQDDAGRRAGSYLARTAPDLDVTLDCRAGDTTDVLVGACGPGSLLILGDRHRRLASEAGQTTARAIEAAPCPVVVIPEYRGPTPPGTVVRRAVVVGVDDGPAAASVVAYALRAAAGHDARLEAVRVIVPATGREAADVPPAEVDRAHRELDALVDAARRHGPAVPVETSVVVDRPARVLLERAEGAEELVVGHRRHADPTLRGPGSTARSVLLGMTSPVTVLGPRGRDGAPVTVAAEDAR</sequence>
<gene>
    <name evidence="3" type="ORF">GCM10023200_15820</name>
</gene>
<organism evidence="3 4">
    <name type="scientific">Actinomycetospora chlora</name>
    <dbReference type="NCBI Taxonomy" id="663608"/>
    <lineage>
        <taxon>Bacteria</taxon>
        <taxon>Bacillati</taxon>
        <taxon>Actinomycetota</taxon>
        <taxon>Actinomycetes</taxon>
        <taxon>Pseudonocardiales</taxon>
        <taxon>Pseudonocardiaceae</taxon>
        <taxon>Actinomycetospora</taxon>
    </lineage>
</organism>
<evidence type="ECO:0000256" key="1">
    <source>
        <dbReference type="ARBA" id="ARBA00008791"/>
    </source>
</evidence>
<dbReference type="InterPro" id="IPR006016">
    <property type="entry name" value="UspA"/>
</dbReference>
<feature type="domain" description="UspA" evidence="2">
    <location>
        <begin position="10"/>
        <end position="131"/>
    </location>
</feature>
<dbReference type="Pfam" id="PF00582">
    <property type="entry name" value="Usp"/>
    <property type="match status" value="2"/>
</dbReference>
<accession>A0ABP9ALL9</accession>
<dbReference type="SUPFAM" id="SSF52402">
    <property type="entry name" value="Adenine nucleotide alpha hydrolases-like"/>
    <property type="match status" value="2"/>
</dbReference>
<comment type="caution">
    <text evidence="3">The sequence shown here is derived from an EMBL/GenBank/DDBJ whole genome shotgun (WGS) entry which is preliminary data.</text>
</comment>
<dbReference type="Gene3D" id="3.40.50.620">
    <property type="entry name" value="HUPs"/>
    <property type="match status" value="2"/>
</dbReference>
<evidence type="ECO:0000313" key="3">
    <source>
        <dbReference type="EMBL" id="GAA4783216.1"/>
    </source>
</evidence>
<reference evidence="4" key="1">
    <citation type="journal article" date="2019" name="Int. J. Syst. Evol. Microbiol.">
        <title>The Global Catalogue of Microorganisms (GCM) 10K type strain sequencing project: providing services to taxonomists for standard genome sequencing and annotation.</title>
        <authorList>
            <consortium name="The Broad Institute Genomics Platform"/>
            <consortium name="The Broad Institute Genome Sequencing Center for Infectious Disease"/>
            <person name="Wu L."/>
            <person name="Ma J."/>
        </authorList>
    </citation>
    <scope>NUCLEOTIDE SEQUENCE [LARGE SCALE GENOMIC DNA]</scope>
    <source>
        <strain evidence="4">JCM 17979</strain>
    </source>
</reference>
<feature type="domain" description="UspA" evidence="2">
    <location>
        <begin position="145"/>
        <end position="276"/>
    </location>
</feature>
<name>A0ABP9ALL9_9PSEU</name>
<dbReference type="RefSeq" id="WP_345412710.1">
    <property type="nucleotide sequence ID" value="NZ_BAABHO010000009.1"/>
</dbReference>
<keyword evidence="4" id="KW-1185">Reference proteome</keyword>
<evidence type="ECO:0000313" key="4">
    <source>
        <dbReference type="Proteomes" id="UP001500928"/>
    </source>
</evidence>
<dbReference type="InterPro" id="IPR014729">
    <property type="entry name" value="Rossmann-like_a/b/a_fold"/>
</dbReference>
<proteinExistence type="inferred from homology"/>
<dbReference type="EMBL" id="BAABHO010000009">
    <property type="protein sequence ID" value="GAA4783216.1"/>
    <property type="molecule type" value="Genomic_DNA"/>
</dbReference>
<dbReference type="Proteomes" id="UP001500928">
    <property type="component" value="Unassembled WGS sequence"/>
</dbReference>
<comment type="similarity">
    <text evidence="1">Belongs to the universal stress protein A family.</text>
</comment>
<evidence type="ECO:0000259" key="2">
    <source>
        <dbReference type="Pfam" id="PF00582"/>
    </source>
</evidence>
<dbReference type="CDD" id="cd00293">
    <property type="entry name" value="USP-like"/>
    <property type="match status" value="1"/>
</dbReference>